<keyword evidence="2" id="KW-0812">Transmembrane</keyword>
<evidence type="ECO:0000256" key="2">
    <source>
        <dbReference type="SAM" id="Phobius"/>
    </source>
</evidence>
<organism evidence="3 4">
    <name type="scientific">Orbilia ellipsospora</name>
    <dbReference type="NCBI Taxonomy" id="2528407"/>
    <lineage>
        <taxon>Eukaryota</taxon>
        <taxon>Fungi</taxon>
        <taxon>Dikarya</taxon>
        <taxon>Ascomycota</taxon>
        <taxon>Pezizomycotina</taxon>
        <taxon>Orbiliomycetes</taxon>
        <taxon>Orbiliales</taxon>
        <taxon>Orbiliaceae</taxon>
        <taxon>Orbilia</taxon>
    </lineage>
</organism>
<sequence>MHRASPVGQVQIVLVSILYLTCLYFFILQALSLVTSLRHPPFQTIMSFLRALSSDSLSGNSKSVASHGQSFASNISSTHSQNTHSSAQNIATASSHRRHHAKALLHPMSLLLRRRSGQSSHSGSEFSSGTYGLARDLPDDFDPGIIYGTRHPDWSFPRRPTGQPANSINRHENKPSGKLDSMGIEISPSNEVPAETSHLRKRQAFFTEHFGDFDTPSSDVPGQLTGAHGVALSDRELKANQSMTNVRRILEVPAQTPPLRAQSQSSKVLPNSFDDHREPREKPSGIVLQKDYSSLTEPSTSERHSPELPSQDAPLDPLRNSSRFSFEASSAAESIRGEELTLSDSLALKSHHRTSYSEGSDSDIGSFTSDDVHSITSEDLIDEENDGFRSSYPDLSPNIVPPPGFENVSVDTRYNARRLQDLELQEENEKAPHPVALSTGSDKSSEMGTNGSNTEEESGNEFEDNTNCPPFINPPGAGIHGSNTLPWTSKEIELLGDLDRLDSSPVLLFQNIFQTGIQGVNEYDENSISPALGFQAPPCGYSEGTGFIDDEANENDEDDMIAEANRDALASDNDGWYGQEFDFYPTSSTNSTYLAGGFFGIDLPKPGFIRNPSLTPISERSESSLRNSLSIINPISLSSGGISAGPLSAALFTELANNDQITCDDTTLTQLQLLNGTRSHEDSLKHLKHTSTSFSSIPPVPSGQETSSYPSAPNSVVGRPHVSSATPDDPNNYHGGDISTSYIHDVDLGWVMEKRKGGELIQRELVRGAV</sequence>
<feature type="transmembrane region" description="Helical" evidence="2">
    <location>
        <begin position="12"/>
        <end position="34"/>
    </location>
</feature>
<name>A0AAV9XIB2_9PEZI</name>
<accession>A0AAV9XIB2</accession>
<keyword evidence="2" id="KW-1133">Transmembrane helix</keyword>
<keyword evidence="2" id="KW-0472">Membrane</keyword>
<reference evidence="3 4" key="1">
    <citation type="submission" date="2019-10" db="EMBL/GenBank/DDBJ databases">
        <authorList>
            <person name="Palmer J.M."/>
        </authorList>
    </citation>
    <scope>NUCLEOTIDE SEQUENCE [LARGE SCALE GENOMIC DNA]</scope>
    <source>
        <strain evidence="3 4">TWF694</strain>
    </source>
</reference>
<feature type="region of interest" description="Disordered" evidence="1">
    <location>
        <begin position="690"/>
        <end position="737"/>
    </location>
</feature>
<dbReference type="EMBL" id="JAVHJO010000004">
    <property type="protein sequence ID" value="KAK6541317.1"/>
    <property type="molecule type" value="Genomic_DNA"/>
</dbReference>
<feature type="region of interest" description="Disordered" evidence="1">
    <location>
        <begin position="424"/>
        <end position="467"/>
    </location>
</feature>
<dbReference type="AlphaFoldDB" id="A0AAV9XIB2"/>
<evidence type="ECO:0000313" key="3">
    <source>
        <dbReference type="EMBL" id="KAK6541317.1"/>
    </source>
</evidence>
<feature type="compositionally biased region" description="Polar residues" evidence="1">
    <location>
        <begin position="73"/>
        <end position="94"/>
    </location>
</feature>
<evidence type="ECO:0000313" key="4">
    <source>
        <dbReference type="Proteomes" id="UP001365542"/>
    </source>
</evidence>
<proteinExistence type="predicted"/>
<comment type="caution">
    <text evidence="3">The sequence shown here is derived from an EMBL/GenBank/DDBJ whole genome shotgun (WGS) entry which is preliminary data.</text>
</comment>
<protein>
    <submittedName>
        <fullName evidence="3">Uncharacterized protein</fullName>
    </submittedName>
</protein>
<feature type="compositionally biased region" description="Acidic residues" evidence="1">
    <location>
        <begin position="454"/>
        <end position="464"/>
    </location>
</feature>
<feature type="region of interest" description="Disordered" evidence="1">
    <location>
        <begin position="151"/>
        <end position="182"/>
    </location>
</feature>
<dbReference type="Proteomes" id="UP001365542">
    <property type="component" value="Unassembled WGS sequence"/>
</dbReference>
<keyword evidence="4" id="KW-1185">Reference proteome</keyword>
<feature type="region of interest" description="Disordered" evidence="1">
    <location>
        <begin position="252"/>
        <end position="320"/>
    </location>
</feature>
<feature type="compositionally biased region" description="Basic and acidic residues" evidence="1">
    <location>
        <begin position="273"/>
        <end position="283"/>
    </location>
</feature>
<gene>
    <name evidence="3" type="ORF">TWF694_008662</name>
</gene>
<evidence type="ECO:0000256" key="1">
    <source>
        <dbReference type="SAM" id="MobiDB-lite"/>
    </source>
</evidence>
<feature type="region of interest" description="Disordered" evidence="1">
    <location>
        <begin position="73"/>
        <end position="98"/>
    </location>
</feature>
<feature type="compositionally biased region" description="Polar residues" evidence="1">
    <location>
        <begin position="703"/>
        <end position="714"/>
    </location>
</feature>